<dbReference type="AlphaFoldDB" id="X1TBP8"/>
<sequence>VKMLRGVKCDPCPGLKSKPGCQIAHDHGCPKPNKP</sequence>
<organism evidence="1">
    <name type="scientific">marine sediment metagenome</name>
    <dbReference type="NCBI Taxonomy" id="412755"/>
    <lineage>
        <taxon>unclassified sequences</taxon>
        <taxon>metagenomes</taxon>
        <taxon>ecological metagenomes</taxon>
    </lineage>
</organism>
<dbReference type="EMBL" id="BARW01021448">
    <property type="protein sequence ID" value="GAI88811.1"/>
    <property type="molecule type" value="Genomic_DNA"/>
</dbReference>
<name>X1TBP8_9ZZZZ</name>
<accession>X1TBP8</accession>
<comment type="caution">
    <text evidence="1">The sequence shown here is derived from an EMBL/GenBank/DDBJ whole genome shotgun (WGS) entry which is preliminary data.</text>
</comment>
<gene>
    <name evidence="1" type="ORF">S12H4_36033</name>
</gene>
<reference evidence="1" key="1">
    <citation type="journal article" date="2014" name="Front. Microbiol.">
        <title>High frequency of phylogenetically diverse reductive dehalogenase-homologous genes in deep subseafloor sedimentary metagenomes.</title>
        <authorList>
            <person name="Kawai M."/>
            <person name="Futagami T."/>
            <person name="Toyoda A."/>
            <person name="Takaki Y."/>
            <person name="Nishi S."/>
            <person name="Hori S."/>
            <person name="Arai W."/>
            <person name="Tsubouchi T."/>
            <person name="Morono Y."/>
            <person name="Uchiyama I."/>
            <person name="Ito T."/>
            <person name="Fujiyama A."/>
            <person name="Inagaki F."/>
            <person name="Takami H."/>
        </authorList>
    </citation>
    <scope>NUCLEOTIDE SEQUENCE</scope>
    <source>
        <strain evidence="1">Expedition CK06-06</strain>
    </source>
</reference>
<protein>
    <submittedName>
        <fullName evidence="1">Uncharacterized protein</fullName>
    </submittedName>
</protein>
<proteinExistence type="predicted"/>
<feature type="non-terminal residue" evidence="1">
    <location>
        <position position="1"/>
    </location>
</feature>
<evidence type="ECO:0000313" key="1">
    <source>
        <dbReference type="EMBL" id="GAI88811.1"/>
    </source>
</evidence>